<reference evidence="3" key="1">
    <citation type="submission" date="2023-03" db="EMBL/GenBank/DDBJ databases">
        <title>Massive genome expansion in bonnet fungi (Mycena s.s.) driven by repeated elements and novel gene families across ecological guilds.</title>
        <authorList>
            <consortium name="Lawrence Berkeley National Laboratory"/>
            <person name="Harder C.B."/>
            <person name="Miyauchi S."/>
            <person name="Viragh M."/>
            <person name="Kuo A."/>
            <person name="Thoen E."/>
            <person name="Andreopoulos B."/>
            <person name="Lu D."/>
            <person name="Skrede I."/>
            <person name="Drula E."/>
            <person name="Henrissat B."/>
            <person name="Morin E."/>
            <person name="Kohler A."/>
            <person name="Barry K."/>
            <person name="LaButti K."/>
            <person name="Morin E."/>
            <person name="Salamov A."/>
            <person name="Lipzen A."/>
            <person name="Mereny Z."/>
            <person name="Hegedus B."/>
            <person name="Baldrian P."/>
            <person name="Stursova M."/>
            <person name="Weitz H."/>
            <person name="Taylor A."/>
            <person name="Grigoriev I.V."/>
            <person name="Nagy L.G."/>
            <person name="Martin F."/>
            <person name="Kauserud H."/>
        </authorList>
    </citation>
    <scope>NUCLEOTIDE SEQUENCE</scope>
    <source>
        <strain evidence="3">CBHHK182m</strain>
    </source>
</reference>
<organism evidence="3 4">
    <name type="scientific">Mycena metata</name>
    <dbReference type="NCBI Taxonomy" id="1033252"/>
    <lineage>
        <taxon>Eukaryota</taxon>
        <taxon>Fungi</taxon>
        <taxon>Dikarya</taxon>
        <taxon>Basidiomycota</taxon>
        <taxon>Agaricomycotina</taxon>
        <taxon>Agaricomycetes</taxon>
        <taxon>Agaricomycetidae</taxon>
        <taxon>Agaricales</taxon>
        <taxon>Marasmiineae</taxon>
        <taxon>Mycenaceae</taxon>
        <taxon>Mycena</taxon>
    </lineage>
</organism>
<dbReference type="Pfam" id="PF00134">
    <property type="entry name" value="Cyclin_N"/>
    <property type="match status" value="1"/>
</dbReference>
<dbReference type="InterPro" id="IPR006671">
    <property type="entry name" value="Cyclin_N"/>
</dbReference>
<dbReference type="InterPro" id="IPR036915">
    <property type="entry name" value="Cyclin-like_sf"/>
</dbReference>
<dbReference type="Gene3D" id="1.10.472.10">
    <property type="entry name" value="Cyclin-like"/>
    <property type="match status" value="1"/>
</dbReference>
<dbReference type="SUPFAM" id="SSF47954">
    <property type="entry name" value="Cyclin-like"/>
    <property type="match status" value="1"/>
</dbReference>
<dbReference type="PANTHER" id="PTHR15615:SF10">
    <property type="entry name" value="PHO85 CYCLIN-2-RELATED"/>
    <property type="match status" value="1"/>
</dbReference>
<dbReference type="PANTHER" id="PTHR15615">
    <property type="match status" value="1"/>
</dbReference>
<feature type="compositionally biased region" description="Basic and acidic residues" evidence="1">
    <location>
        <begin position="252"/>
        <end position="262"/>
    </location>
</feature>
<dbReference type="EMBL" id="JARKIB010000333">
    <property type="protein sequence ID" value="KAJ7713938.1"/>
    <property type="molecule type" value="Genomic_DNA"/>
</dbReference>
<evidence type="ECO:0000259" key="2">
    <source>
        <dbReference type="Pfam" id="PF00134"/>
    </source>
</evidence>
<keyword evidence="4" id="KW-1185">Reference proteome</keyword>
<name>A0AAD7H7G0_9AGAR</name>
<proteinExistence type="predicted"/>
<dbReference type="CDD" id="cd20557">
    <property type="entry name" value="CYCLIN_ScPCL1-like"/>
    <property type="match status" value="1"/>
</dbReference>
<feature type="region of interest" description="Disordered" evidence="1">
    <location>
        <begin position="232"/>
        <end position="272"/>
    </location>
</feature>
<sequence length="272" mass="29707">SSLVHAASLVDPARHAPALMQLIDVKLDSHVIDYVVKCVADTVEYVMAQTLSSSHATRGRRTRCPYTPRFTRFVANVLFRAAVTPPTLLTALVYIHRARPHLFIAVEEWALERVFLGALIVASKYTNDSTLKNVHWALCTGVFGKRDVGRIEREFLEVLDWELGIHEGDLLAHYEGVLAASTSSQPPALPSGIVLKSAPLRSGEATATSAITHSYHHHVGILSTPQLHLSSAGFPQPDTTCTPPEPSYSSIHRGESFGHMDPEAPTPLSCYA</sequence>
<dbReference type="Proteomes" id="UP001215598">
    <property type="component" value="Unassembled WGS sequence"/>
</dbReference>
<protein>
    <recommendedName>
        <fullName evidence="2">Cyclin N-terminal domain-containing protein</fullName>
    </recommendedName>
</protein>
<dbReference type="GO" id="GO:0016538">
    <property type="term" value="F:cyclin-dependent protein serine/threonine kinase regulator activity"/>
    <property type="evidence" value="ECO:0007669"/>
    <property type="project" value="TreeGrafter"/>
</dbReference>
<dbReference type="InterPro" id="IPR013922">
    <property type="entry name" value="Cyclin_PHO80-like"/>
</dbReference>
<feature type="domain" description="Cyclin N-terminal" evidence="2">
    <location>
        <begin position="72"/>
        <end position="163"/>
    </location>
</feature>
<dbReference type="AlphaFoldDB" id="A0AAD7H7G0"/>
<dbReference type="GO" id="GO:0000307">
    <property type="term" value="C:cyclin-dependent protein kinase holoenzyme complex"/>
    <property type="evidence" value="ECO:0007669"/>
    <property type="project" value="TreeGrafter"/>
</dbReference>
<evidence type="ECO:0000313" key="3">
    <source>
        <dbReference type="EMBL" id="KAJ7713938.1"/>
    </source>
</evidence>
<gene>
    <name evidence="3" type="ORF">B0H16DRAFT_1341022</name>
</gene>
<evidence type="ECO:0000313" key="4">
    <source>
        <dbReference type="Proteomes" id="UP001215598"/>
    </source>
</evidence>
<feature type="non-terminal residue" evidence="3">
    <location>
        <position position="1"/>
    </location>
</feature>
<evidence type="ECO:0000256" key="1">
    <source>
        <dbReference type="SAM" id="MobiDB-lite"/>
    </source>
</evidence>
<dbReference type="GO" id="GO:0019901">
    <property type="term" value="F:protein kinase binding"/>
    <property type="evidence" value="ECO:0007669"/>
    <property type="project" value="InterPro"/>
</dbReference>
<comment type="caution">
    <text evidence="3">The sequence shown here is derived from an EMBL/GenBank/DDBJ whole genome shotgun (WGS) entry which is preliminary data.</text>
</comment>
<feature type="compositionally biased region" description="Polar residues" evidence="1">
    <location>
        <begin position="237"/>
        <end position="250"/>
    </location>
</feature>
<accession>A0AAD7H7G0</accession>
<dbReference type="GO" id="GO:0005634">
    <property type="term" value="C:nucleus"/>
    <property type="evidence" value="ECO:0007669"/>
    <property type="project" value="TreeGrafter"/>
</dbReference>